<name>A0ABT4LY09_9PROT</name>
<dbReference type="Pfam" id="PF02632">
    <property type="entry name" value="BioY"/>
    <property type="match status" value="1"/>
</dbReference>
<evidence type="ECO:0000256" key="2">
    <source>
        <dbReference type="PIRNR" id="PIRNR016661"/>
    </source>
</evidence>
<dbReference type="Gene3D" id="1.10.1760.20">
    <property type="match status" value="1"/>
</dbReference>
<keyword evidence="3" id="KW-0812">Transmembrane</keyword>
<keyword evidence="2" id="KW-0813">Transport</keyword>
<proteinExistence type="inferred from homology"/>
<keyword evidence="3" id="KW-1133">Transmembrane helix</keyword>
<dbReference type="PANTHER" id="PTHR34295:SF1">
    <property type="entry name" value="BIOTIN TRANSPORTER BIOY"/>
    <property type="match status" value="1"/>
</dbReference>
<dbReference type="InterPro" id="IPR003784">
    <property type="entry name" value="BioY"/>
</dbReference>
<feature type="transmembrane region" description="Helical" evidence="3">
    <location>
        <begin position="121"/>
        <end position="143"/>
    </location>
</feature>
<comment type="similarity">
    <text evidence="1 2">Belongs to the BioY family.</text>
</comment>
<dbReference type="EMBL" id="JAPWGW010000005">
    <property type="protein sequence ID" value="MCZ4299261.1"/>
    <property type="molecule type" value="Genomic_DNA"/>
</dbReference>
<organism evidence="4 5">
    <name type="scientific">Henriciella marina</name>
    <dbReference type="NCBI Taxonomy" id="453851"/>
    <lineage>
        <taxon>Bacteria</taxon>
        <taxon>Pseudomonadati</taxon>
        <taxon>Pseudomonadota</taxon>
        <taxon>Alphaproteobacteria</taxon>
        <taxon>Hyphomonadales</taxon>
        <taxon>Hyphomonadaceae</taxon>
        <taxon>Henriciella</taxon>
    </lineage>
</organism>
<reference evidence="4" key="1">
    <citation type="submission" date="2022-12" db="EMBL/GenBank/DDBJ databases">
        <title>Bacterial isolates from different developmental stages of Nematostella vectensis.</title>
        <authorList>
            <person name="Fraune S."/>
        </authorList>
    </citation>
    <scope>NUCLEOTIDE SEQUENCE</scope>
    <source>
        <strain evidence="4">G21632-S1</strain>
    </source>
</reference>
<feature type="transmembrane region" description="Helical" evidence="3">
    <location>
        <begin position="149"/>
        <end position="174"/>
    </location>
</feature>
<sequence length="182" mass="18428">MQTTSMTDRLAPTRQIALLLAGVGVLTASSYVAVPMVPVPVTMQTLAVLLVGALAGPRLGLAMIVSWLALAAFGLPVLSGGKAGLLAFTGPTAGFLLAFPVAGYLAGVAARTIARGHISRFASFLGLHALILLAGWAWLATLVGVETAFLAGVAPFLVGAVIKSALAAAIIAAIPGRYRQRG</sequence>
<keyword evidence="2" id="KW-1003">Cell membrane</keyword>
<dbReference type="PIRSF" id="PIRSF016661">
    <property type="entry name" value="BioY"/>
    <property type="match status" value="1"/>
</dbReference>
<feature type="transmembrane region" description="Helical" evidence="3">
    <location>
        <begin position="16"/>
        <end position="34"/>
    </location>
</feature>
<keyword evidence="5" id="KW-1185">Reference proteome</keyword>
<feature type="transmembrane region" description="Helical" evidence="3">
    <location>
        <begin position="85"/>
        <end position="109"/>
    </location>
</feature>
<protein>
    <recommendedName>
        <fullName evidence="2">Biotin transporter</fullName>
    </recommendedName>
</protein>
<comment type="subcellular location">
    <subcellularLocation>
        <location evidence="2">Cell membrane</location>
        <topology evidence="2">Multi-pass membrane protein</topology>
    </subcellularLocation>
</comment>
<keyword evidence="2 3" id="KW-0472">Membrane</keyword>
<comment type="caution">
    <text evidence="4">The sequence shown here is derived from an EMBL/GenBank/DDBJ whole genome shotgun (WGS) entry which is preliminary data.</text>
</comment>
<dbReference type="PANTHER" id="PTHR34295">
    <property type="entry name" value="BIOTIN TRANSPORTER BIOY"/>
    <property type="match status" value="1"/>
</dbReference>
<evidence type="ECO:0000313" key="5">
    <source>
        <dbReference type="Proteomes" id="UP001083770"/>
    </source>
</evidence>
<dbReference type="Proteomes" id="UP001083770">
    <property type="component" value="Unassembled WGS sequence"/>
</dbReference>
<feature type="transmembrane region" description="Helical" evidence="3">
    <location>
        <begin position="46"/>
        <end position="73"/>
    </location>
</feature>
<evidence type="ECO:0000256" key="3">
    <source>
        <dbReference type="SAM" id="Phobius"/>
    </source>
</evidence>
<accession>A0ABT4LY09</accession>
<evidence type="ECO:0000256" key="1">
    <source>
        <dbReference type="ARBA" id="ARBA00010692"/>
    </source>
</evidence>
<evidence type="ECO:0000313" key="4">
    <source>
        <dbReference type="EMBL" id="MCZ4299261.1"/>
    </source>
</evidence>
<gene>
    <name evidence="4" type="ORF">O4G74_14440</name>
</gene>
<dbReference type="RefSeq" id="WP_269403270.1">
    <property type="nucleotide sequence ID" value="NZ_JAPWGW010000005.1"/>
</dbReference>